<gene>
    <name evidence="4" type="ORF">MGAL_10B050473</name>
</gene>
<evidence type="ECO:0000256" key="1">
    <source>
        <dbReference type="ARBA" id="ARBA00007290"/>
    </source>
</evidence>
<dbReference type="PANTHER" id="PTHR16081:SF0">
    <property type="entry name" value="VERTNIN"/>
    <property type="match status" value="1"/>
</dbReference>
<dbReference type="Gene3D" id="3.90.70.80">
    <property type="match status" value="1"/>
</dbReference>
<dbReference type="CDD" id="cd22791">
    <property type="entry name" value="OTU_VRTN"/>
    <property type="match status" value="1"/>
</dbReference>
<feature type="domain" description="OTU" evidence="3">
    <location>
        <begin position="69"/>
        <end position="157"/>
    </location>
</feature>
<name>A0A8B6GJS7_MYTGA</name>
<dbReference type="OrthoDB" id="6162110at2759"/>
<reference evidence="4" key="1">
    <citation type="submission" date="2018-11" db="EMBL/GenBank/DDBJ databases">
        <authorList>
            <person name="Alioto T."/>
            <person name="Alioto T."/>
        </authorList>
    </citation>
    <scope>NUCLEOTIDE SEQUENCE</scope>
</reference>
<proteinExistence type="inferred from homology"/>
<comment type="caution">
    <text evidence="4">The sequence shown here is derived from an EMBL/GenBank/DDBJ whole genome shotgun (WGS) entry which is preliminary data.</text>
</comment>
<dbReference type="InterPro" id="IPR003323">
    <property type="entry name" value="OTU_dom"/>
</dbReference>
<evidence type="ECO:0000313" key="5">
    <source>
        <dbReference type="Proteomes" id="UP000596742"/>
    </source>
</evidence>
<comment type="similarity">
    <text evidence="1">Belongs to the vertnin family.</text>
</comment>
<evidence type="ECO:0000259" key="3">
    <source>
        <dbReference type="Pfam" id="PF02338"/>
    </source>
</evidence>
<dbReference type="AlphaFoldDB" id="A0A8B6GJS7"/>
<evidence type="ECO:0000313" key="4">
    <source>
        <dbReference type="EMBL" id="VDI64677.1"/>
    </source>
</evidence>
<dbReference type="GO" id="GO:0006357">
    <property type="term" value="P:regulation of transcription by RNA polymerase II"/>
    <property type="evidence" value="ECO:0007669"/>
    <property type="project" value="TreeGrafter"/>
</dbReference>
<evidence type="ECO:0000256" key="2">
    <source>
        <dbReference type="ARBA" id="ARBA00020188"/>
    </source>
</evidence>
<sequence>MARASNQPGQQAAQNGFLHLTDVALTENPQPFKLSDFKPSRHQLIDSDSQSILQKFDATKLGTPFDVNGNGSCLFNAVSVALCGTDDLATELRYRTCIEMVLQKDHYTTIPKAKDLILISPNYISSTFDCSSKHGWSSSWTLLALSQVIGIPIKSVYPPMNGQQDFSFKSLNFTTVPRLCQNNDKKITIMWTRKGDYDPTKTWTPNHFVPLIVESTKPQIVRSKSPVAISPVTLTVIPPKHPVANETIEIDISHSTEPTEHVDPEVPSTYKIQNGVNLNAEGLLSTILDHQLEIVETIPHGYKDNVFCLLDNSENILRKQNSQASSYADDCGSWDTHSARSIKTDFIFMPNGDLKWTVKKTNSYCFETKSKGKKTYTPYNPQTETVVTLYRYYISLKRDKSYKKRVSWFTSLPDALQHRMHIAIVEYVGKCPRTGEPHGNAKHSTQEFVRTEPKVIDKIKHDISLKQSSSTIYRNMVLNNPESAPRDSHQIRNIAYNNKKQQKSTMGNIADQVVHVMDMVNKDDFVKEVFHTEGNNKPPSAICYTKEQFLDMAHFIKSGGILGIDRTFNLGPVFVTNFVYKNNKVVRKETGERLYEYVLKPRNQLQHVDLWTNNNCESINHVFKTAINWKPKSIPELVKILHELVKLEFTDLRRALYSQGNYLLFGYYMRHQLLHQCWLTKSADQKDRLFHKLMKDSDKSRLTAEKEKTVTSTLYDFTMPLPPKTCKETMPDKKT</sequence>
<protein>
    <recommendedName>
        <fullName evidence="2">Vertnin</fullName>
    </recommendedName>
</protein>
<dbReference type="PANTHER" id="PTHR16081">
    <property type="entry name" value="VERTNIN"/>
    <property type="match status" value="1"/>
</dbReference>
<dbReference type="InterPro" id="IPR038822">
    <property type="entry name" value="Vertnin-like"/>
</dbReference>
<accession>A0A8B6GJS7</accession>
<dbReference type="Pfam" id="PF02338">
    <property type="entry name" value="OTU"/>
    <property type="match status" value="1"/>
</dbReference>
<dbReference type="InterPro" id="IPR047273">
    <property type="entry name" value="VRTN_OTU_dom"/>
</dbReference>
<dbReference type="GO" id="GO:0000785">
    <property type="term" value="C:chromatin"/>
    <property type="evidence" value="ECO:0007669"/>
    <property type="project" value="TreeGrafter"/>
</dbReference>
<dbReference type="EMBL" id="UYJE01008540">
    <property type="protein sequence ID" value="VDI64677.1"/>
    <property type="molecule type" value="Genomic_DNA"/>
</dbReference>
<keyword evidence="5" id="KW-1185">Reference proteome</keyword>
<dbReference type="Proteomes" id="UP000596742">
    <property type="component" value="Unassembled WGS sequence"/>
</dbReference>
<organism evidence="4 5">
    <name type="scientific">Mytilus galloprovincialis</name>
    <name type="common">Mediterranean mussel</name>
    <dbReference type="NCBI Taxonomy" id="29158"/>
    <lineage>
        <taxon>Eukaryota</taxon>
        <taxon>Metazoa</taxon>
        <taxon>Spiralia</taxon>
        <taxon>Lophotrochozoa</taxon>
        <taxon>Mollusca</taxon>
        <taxon>Bivalvia</taxon>
        <taxon>Autobranchia</taxon>
        <taxon>Pteriomorphia</taxon>
        <taxon>Mytilida</taxon>
        <taxon>Mytiloidea</taxon>
        <taxon>Mytilidae</taxon>
        <taxon>Mytilinae</taxon>
        <taxon>Mytilus</taxon>
    </lineage>
</organism>